<dbReference type="Proteomes" id="UP001201812">
    <property type="component" value="Unassembled WGS sequence"/>
</dbReference>
<name>A0AAD4RDF7_9BILA</name>
<evidence type="ECO:0000313" key="2">
    <source>
        <dbReference type="EMBL" id="KAI1728556.1"/>
    </source>
</evidence>
<keyword evidence="3" id="KW-1185">Reference proteome</keyword>
<feature type="region of interest" description="Disordered" evidence="1">
    <location>
        <begin position="1"/>
        <end position="38"/>
    </location>
</feature>
<gene>
    <name evidence="2" type="ORF">DdX_00749</name>
</gene>
<feature type="compositionally biased region" description="Polar residues" evidence="1">
    <location>
        <begin position="1"/>
        <end position="17"/>
    </location>
</feature>
<dbReference type="EMBL" id="JAKKPZ010000001">
    <property type="protein sequence ID" value="KAI1728556.1"/>
    <property type="molecule type" value="Genomic_DNA"/>
</dbReference>
<protein>
    <submittedName>
        <fullName evidence="2">Uncharacterized protein</fullName>
    </submittedName>
</protein>
<comment type="caution">
    <text evidence="2">The sequence shown here is derived from an EMBL/GenBank/DDBJ whole genome shotgun (WGS) entry which is preliminary data.</text>
</comment>
<proteinExistence type="predicted"/>
<sequence>MVLTTPSQGVRQRNSSLPLRDIGAERSKSKSTALTHRSASRNLTASNFDDNSATDQHCHYCNIHKCIMNNEYRTTKEQVFCIATKSDNYWPVKESCVNEHGFHKLLLRETDLTEGCDNNQDGQEFCWCRHVNYDDDEAVVNDEQKLDVVSINSRLWKVKNALHIRASRFNQPLSAQMSSSCAHFNITWISVILCVAFKMFASL</sequence>
<evidence type="ECO:0000256" key="1">
    <source>
        <dbReference type="SAM" id="MobiDB-lite"/>
    </source>
</evidence>
<accession>A0AAD4RDF7</accession>
<dbReference type="AlphaFoldDB" id="A0AAD4RDF7"/>
<reference evidence="2" key="1">
    <citation type="submission" date="2022-01" db="EMBL/GenBank/DDBJ databases">
        <title>Genome Sequence Resource for Two Populations of Ditylenchus destructor, the Migratory Endoparasitic Phytonematode.</title>
        <authorList>
            <person name="Zhang H."/>
            <person name="Lin R."/>
            <person name="Xie B."/>
        </authorList>
    </citation>
    <scope>NUCLEOTIDE SEQUENCE</scope>
    <source>
        <strain evidence="2">BazhouSP</strain>
    </source>
</reference>
<organism evidence="2 3">
    <name type="scientific">Ditylenchus destructor</name>
    <dbReference type="NCBI Taxonomy" id="166010"/>
    <lineage>
        <taxon>Eukaryota</taxon>
        <taxon>Metazoa</taxon>
        <taxon>Ecdysozoa</taxon>
        <taxon>Nematoda</taxon>
        <taxon>Chromadorea</taxon>
        <taxon>Rhabditida</taxon>
        <taxon>Tylenchina</taxon>
        <taxon>Tylenchomorpha</taxon>
        <taxon>Sphaerularioidea</taxon>
        <taxon>Anguinidae</taxon>
        <taxon>Anguininae</taxon>
        <taxon>Ditylenchus</taxon>
    </lineage>
</organism>
<evidence type="ECO:0000313" key="3">
    <source>
        <dbReference type="Proteomes" id="UP001201812"/>
    </source>
</evidence>